<dbReference type="OrthoDB" id="10020858at2759"/>
<evidence type="ECO:0000313" key="2">
    <source>
        <dbReference type="EMBL" id="PFX16856.1"/>
    </source>
</evidence>
<evidence type="ECO:0000256" key="1">
    <source>
        <dbReference type="SAM" id="MobiDB-lite"/>
    </source>
</evidence>
<evidence type="ECO:0000313" key="3">
    <source>
        <dbReference type="Proteomes" id="UP000225706"/>
    </source>
</evidence>
<dbReference type="STRING" id="50429.A0A2B4RI45"/>
<feature type="region of interest" description="Disordered" evidence="1">
    <location>
        <begin position="1"/>
        <end position="109"/>
    </location>
</feature>
<feature type="compositionally biased region" description="Polar residues" evidence="1">
    <location>
        <begin position="23"/>
        <end position="40"/>
    </location>
</feature>
<feature type="compositionally biased region" description="Acidic residues" evidence="1">
    <location>
        <begin position="9"/>
        <end position="18"/>
    </location>
</feature>
<feature type="compositionally biased region" description="Polar residues" evidence="1">
    <location>
        <begin position="93"/>
        <end position="109"/>
    </location>
</feature>
<dbReference type="AlphaFoldDB" id="A0A2B4RI45"/>
<reference evidence="3" key="1">
    <citation type="journal article" date="2017" name="bioRxiv">
        <title>Comparative analysis of the genomes of Stylophora pistillata and Acropora digitifera provides evidence for extensive differences between species of corals.</title>
        <authorList>
            <person name="Voolstra C.R."/>
            <person name="Li Y."/>
            <person name="Liew Y.J."/>
            <person name="Baumgarten S."/>
            <person name="Zoccola D."/>
            <person name="Flot J.-F."/>
            <person name="Tambutte S."/>
            <person name="Allemand D."/>
            <person name="Aranda M."/>
        </authorList>
    </citation>
    <scope>NUCLEOTIDE SEQUENCE [LARGE SCALE GENOMIC DNA]</scope>
</reference>
<sequence>MPPRITMEDLADNLDSTDDEKVNNQSTDSPELQFTESSPKVISDLGENKEEDLDAKGDERDGTRVENSRTEVEKINQESEFDRHGQDEHSRPTTDFQSGQHESSTYRNSQAMDYSHTKRYHRSIHLNELDEDVIIMRAKVALRRANRLSPTKSLSSFSFDPQSLTLSDLSLNGSAVWDPVRMSTPVVTESGMSNAYRNYTRDNDSHHSYKSYSRSHQYKGAGVTYTDESGLGRSEGEMPLYSSRGISGKRLSPAPAVEDIQWRKQHGDFERHYPLFYSWKKPSSPLFSSQNYRKWQLSQTHPMSYVEWKALYWRPPQDVFGWRNGHPYHTDRHGYDADFKRSSWPSRPVSSKLIYGSRPLSPPVTFPPAKFPRAVPGGFVSKIALPSYQDSDSGYSEWSRSISRKENILKSQHSSSGFARDRHYYY</sequence>
<name>A0A2B4RI45_STYPI</name>
<keyword evidence="3" id="KW-1185">Reference proteome</keyword>
<accession>A0A2B4RI45</accession>
<feature type="compositionally biased region" description="Basic and acidic residues" evidence="1">
    <location>
        <begin position="54"/>
        <end position="92"/>
    </location>
</feature>
<protein>
    <submittedName>
        <fullName evidence="2">Uncharacterized protein</fullName>
    </submittedName>
</protein>
<gene>
    <name evidence="2" type="ORF">AWC38_SpisGene18841</name>
</gene>
<comment type="caution">
    <text evidence="2">The sequence shown here is derived from an EMBL/GenBank/DDBJ whole genome shotgun (WGS) entry which is preliminary data.</text>
</comment>
<dbReference type="EMBL" id="LSMT01000513">
    <property type="protein sequence ID" value="PFX16856.1"/>
    <property type="molecule type" value="Genomic_DNA"/>
</dbReference>
<organism evidence="2 3">
    <name type="scientific">Stylophora pistillata</name>
    <name type="common">Smooth cauliflower coral</name>
    <dbReference type="NCBI Taxonomy" id="50429"/>
    <lineage>
        <taxon>Eukaryota</taxon>
        <taxon>Metazoa</taxon>
        <taxon>Cnidaria</taxon>
        <taxon>Anthozoa</taxon>
        <taxon>Hexacorallia</taxon>
        <taxon>Scleractinia</taxon>
        <taxon>Astrocoeniina</taxon>
        <taxon>Pocilloporidae</taxon>
        <taxon>Stylophora</taxon>
    </lineage>
</organism>
<dbReference type="Proteomes" id="UP000225706">
    <property type="component" value="Unassembled WGS sequence"/>
</dbReference>
<proteinExistence type="predicted"/>